<keyword evidence="3" id="KW-0678">Repressor</keyword>
<feature type="compositionally biased region" description="Polar residues" evidence="10">
    <location>
        <begin position="124"/>
        <end position="141"/>
    </location>
</feature>
<keyword evidence="7 9" id="KW-0539">Nucleus</keyword>
<evidence type="ECO:0000256" key="9">
    <source>
        <dbReference type="RuleBase" id="RU003796"/>
    </source>
</evidence>
<feature type="domain" description="E2F/DP family winged-helix DNA-binding" evidence="11">
    <location>
        <begin position="16"/>
        <end position="81"/>
    </location>
</feature>
<proteinExistence type="inferred from homology"/>
<dbReference type="SUPFAM" id="SSF46785">
    <property type="entry name" value="Winged helix' DNA-binding domain"/>
    <property type="match status" value="2"/>
</dbReference>
<evidence type="ECO:0000256" key="2">
    <source>
        <dbReference type="ARBA" id="ARBA00010940"/>
    </source>
</evidence>
<keyword evidence="8" id="KW-0131">Cell cycle</keyword>
<evidence type="ECO:0000313" key="12">
    <source>
        <dbReference type="EMBL" id="RZC10781.1"/>
    </source>
</evidence>
<dbReference type="InterPro" id="IPR036390">
    <property type="entry name" value="WH_DNA-bd_sf"/>
</dbReference>
<keyword evidence="4 9" id="KW-0805">Transcription regulation</keyword>
<gene>
    <name evidence="12" type="ORF">D0Y65_011161</name>
</gene>
<dbReference type="SMART" id="SM01372">
    <property type="entry name" value="E2F_TDP"/>
    <property type="match status" value="2"/>
</dbReference>
<name>A0A445KIL5_GLYSO</name>
<dbReference type="EMBL" id="QZWG01000005">
    <property type="protein sequence ID" value="RZC10781.1"/>
    <property type="molecule type" value="Genomic_DNA"/>
</dbReference>
<reference evidence="12 13" key="1">
    <citation type="submission" date="2018-09" db="EMBL/GenBank/DDBJ databases">
        <title>A high-quality reference genome of wild soybean provides a powerful tool to mine soybean genomes.</title>
        <authorList>
            <person name="Xie M."/>
            <person name="Chung C.Y.L."/>
            <person name="Li M.-W."/>
            <person name="Wong F.-L."/>
            <person name="Chan T.-F."/>
            <person name="Lam H.-M."/>
        </authorList>
    </citation>
    <scope>NUCLEOTIDE SEQUENCE [LARGE SCALE GENOMIC DNA]</scope>
    <source>
        <strain evidence="13">cv. W05</strain>
        <tissue evidence="12">Hypocotyl of etiolated seedlings</tissue>
    </source>
</reference>
<comment type="similarity">
    <text evidence="2 9">Belongs to the E2F/DP family.</text>
</comment>
<organism evidence="12 13">
    <name type="scientific">Glycine soja</name>
    <name type="common">Wild soybean</name>
    <dbReference type="NCBI Taxonomy" id="3848"/>
    <lineage>
        <taxon>Eukaryota</taxon>
        <taxon>Viridiplantae</taxon>
        <taxon>Streptophyta</taxon>
        <taxon>Embryophyta</taxon>
        <taxon>Tracheophyta</taxon>
        <taxon>Spermatophyta</taxon>
        <taxon>Magnoliopsida</taxon>
        <taxon>eudicotyledons</taxon>
        <taxon>Gunneridae</taxon>
        <taxon>Pentapetalae</taxon>
        <taxon>rosids</taxon>
        <taxon>fabids</taxon>
        <taxon>Fabales</taxon>
        <taxon>Fabaceae</taxon>
        <taxon>Papilionoideae</taxon>
        <taxon>50 kb inversion clade</taxon>
        <taxon>NPAAA clade</taxon>
        <taxon>indigoferoid/millettioid clade</taxon>
        <taxon>Phaseoleae</taxon>
        <taxon>Glycine</taxon>
        <taxon>Glycine subgen. Soja</taxon>
    </lineage>
</organism>
<evidence type="ECO:0000256" key="8">
    <source>
        <dbReference type="ARBA" id="ARBA00023306"/>
    </source>
</evidence>
<dbReference type="PANTHER" id="PTHR12081">
    <property type="entry name" value="TRANSCRIPTION FACTOR E2F"/>
    <property type="match status" value="1"/>
</dbReference>
<feature type="domain" description="E2F/DP family winged-helix DNA-binding" evidence="11">
    <location>
        <begin position="190"/>
        <end position="270"/>
    </location>
</feature>
<evidence type="ECO:0000256" key="6">
    <source>
        <dbReference type="ARBA" id="ARBA00023163"/>
    </source>
</evidence>
<evidence type="ECO:0000256" key="4">
    <source>
        <dbReference type="ARBA" id="ARBA00023015"/>
    </source>
</evidence>
<dbReference type="FunFam" id="1.10.10.10:FF:000073">
    <property type="entry name" value="E2F transcription factor 8"/>
    <property type="match status" value="1"/>
</dbReference>
<evidence type="ECO:0000256" key="7">
    <source>
        <dbReference type="ARBA" id="ARBA00023242"/>
    </source>
</evidence>
<keyword evidence="13" id="KW-1185">Reference proteome</keyword>
<dbReference type="GO" id="GO:0000981">
    <property type="term" value="F:DNA-binding transcription factor activity, RNA polymerase II-specific"/>
    <property type="evidence" value="ECO:0007669"/>
    <property type="project" value="TreeGrafter"/>
</dbReference>
<dbReference type="FunFam" id="1.10.10.10:FF:000295">
    <property type="entry name" value="E2F transcription factor-like E2FE"/>
    <property type="match status" value="1"/>
</dbReference>
<dbReference type="GO" id="GO:0090575">
    <property type="term" value="C:RNA polymerase II transcription regulator complex"/>
    <property type="evidence" value="ECO:0007669"/>
    <property type="project" value="TreeGrafter"/>
</dbReference>
<evidence type="ECO:0000256" key="10">
    <source>
        <dbReference type="SAM" id="MobiDB-lite"/>
    </source>
</evidence>
<evidence type="ECO:0000313" key="13">
    <source>
        <dbReference type="Proteomes" id="UP000289340"/>
    </source>
</evidence>
<dbReference type="AlphaFoldDB" id="A0A445KIL5"/>
<dbReference type="Gene3D" id="1.10.10.10">
    <property type="entry name" value="Winged helix-like DNA-binding domain superfamily/Winged helix DNA-binding domain"/>
    <property type="match status" value="2"/>
</dbReference>
<evidence type="ECO:0000256" key="1">
    <source>
        <dbReference type="ARBA" id="ARBA00004123"/>
    </source>
</evidence>
<dbReference type="GO" id="GO:0000978">
    <property type="term" value="F:RNA polymerase II cis-regulatory region sequence-specific DNA binding"/>
    <property type="evidence" value="ECO:0007669"/>
    <property type="project" value="InterPro"/>
</dbReference>
<dbReference type="PANTHER" id="PTHR12081:SF106">
    <property type="entry name" value="E2F TRANSCRIPTION FACTOR-LIKE E2FE"/>
    <property type="match status" value="1"/>
</dbReference>
<dbReference type="Proteomes" id="UP000289340">
    <property type="component" value="Chromosome 5"/>
</dbReference>
<dbReference type="InterPro" id="IPR036388">
    <property type="entry name" value="WH-like_DNA-bd_sf"/>
</dbReference>
<accession>A0A445KIL5</accession>
<evidence type="ECO:0000256" key="5">
    <source>
        <dbReference type="ARBA" id="ARBA00023125"/>
    </source>
</evidence>
<keyword evidence="5 9" id="KW-0238">DNA-binding</keyword>
<dbReference type="InterPro" id="IPR003316">
    <property type="entry name" value="E2F_WHTH_DNA-bd_dom"/>
</dbReference>
<feature type="region of interest" description="Disordered" evidence="10">
    <location>
        <begin position="100"/>
        <end position="141"/>
    </location>
</feature>
<comment type="subcellular location">
    <subcellularLocation>
        <location evidence="1 9">Nucleus</location>
    </subcellularLocation>
</comment>
<evidence type="ECO:0000259" key="11">
    <source>
        <dbReference type="SMART" id="SM01372"/>
    </source>
</evidence>
<comment type="caution">
    <text evidence="12">The sequence shown here is derived from an EMBL/GenBank/DDBJ whole genome shotgun (WGS) entry which is preliminary data.</text>
</comment>
<dbReference type="InterPro" id="IPR015633">
    <property type="entry name" value="E2F"/>
</dbReference>
<keyword evidence="6 9" id="KW-0804">Transcription</keyword>
<sequence length="419" mass="47459">MASSDPIPSRHCTYNRKQKSLGLLCTNFLSLYDRGSVHLIGLDDAAIRLGVERRRIYDIVNVLESIGLLSRKAKNQYIWRGFVAIPHTLQELKEEGLKDNSNFLRGSGNDNDKVSDDEDDEETLSNPATGSQSDKLNPNSSTLTKSLKNGKYILNKELKFKLCLLMSENALLVVYLCCWQRNQLLHFENRREKSLALLTQNFVKLFVCSNVELISLDEAAKLLLGDAHNTSVMRTKVRRLYDIANVLSSMNLIEKTHTTDTRKPAFRWLGSEGKTWNETLHKSNLNESRKRAFGSDITNISFERNNVELFTNGDSNPNPKKPRMEYGSGLGQADENNLKQGTKQASKNYQFGPFAPACVPKVGASENNNLKQVHGWDSLATANSPQYQNEALRELYSHYMEAWKSWYSEIAGKRSLQIL</sequence>
<dbReference type="Pfam" id="PF02319">
    <property type="entry name" value="WHD_E2F_TDP"/>
    <property type="match status" value="2"/>
</dbReference>
<evidence type="ECO:0000256" key="3">
    <source>
        <dbReference type="ARBA" id="ARBA00022491"/>
    </source>
</evidence>
<protein>
    <submittedName>
        <fullName evidence="12">E2F transcription factor-like E2FE isoform B</fullName>
    </submittedName>
</protein>